<reference evidence="1" key="1">
    <citation type="journal article" date="2014" name="Int. J. Syst. Evol. Microbiol.">
        <title>Complete genome sequence of Corynebacterium casei LMG S-19264T (=DSM 44701T), isolated from a smear-ripened cheese.</title>
        <authorList>
            <consortium name="US DOE Joint Genome Institute (JGI-PGF)"/>
            <person name="Walter F."/>
            <person name="Albersmeier A."/>
            <person name="Kalinowski J."/>
            <person name="Ruckert C."/>
        </authorList>
    </citation>
    <scope>NUCLEOTIDE SEQUENCE</scope>
    <source>
        <strain evidence="1">JCM 3093</strain>
    </source>
</reference>
<accession>A0AA37F7J4</accession>
<reference evidence="1" key="2">
    <citation type="submission" date="2022-09" db="EMBL/GenBank/DDBJ databases">
        <authorList>
            <person name="Sun Q."/>
            <person name="Ohkuma M."/>
        </authorList>
    </citation>
    <scope>NUCLEOTIDE SEQUENCE</scope>
    <source>
        <strain evidence="1">JCM 3093</strain>
    </source>
</reference>
<evidence type="ECO:0000313" key="1">
    <source>
        <dbReference type="EMBL" id="GGK90355.1"/>
    </source>
</evidence>
<name>A0AA37F7J4_9ACTN</name>
<dbReference type="AlphaFoldDB" id="A0AA37F7J4"/>
<comment type="caution">
    <text evidence="1">The sequence shown here is derived from an EMBL/GenBank/DDBJ whole genome shotgun (WGS) entry which is preliminary data.</text>
</comment>
<sequence>MLNQVTTVKEKYVCYNQWSGLEQEMEDQAVPERLAIYRMFNSAIGRGKIPASFVGIASGVRRHLHTCHGTPAERLGGHFSGNFPTTYGCTNNAIIDHPMHA</sequence>
<gene>
    <name evidence="1" type="ORF">GCM10010126_57210</name>
</gene>
<organism evidence="1 2">
    <name type="scientific">Planomonospora parontospora</name>
    <dbReference type="NCBI Taxonomy" id="58119"/>
    <lineage>
        <taxon>Bacteria</taxon>
        <taxon>Bacillati</taxon>
        <taxon>Actinomycetota</taxon>
        <taxon>Actinomycetes</taxon>
        <taxon>Streptosporangiales</taxon>
        <taxon>Streptosporangiaceae</taxon>
        <taxon>Planomonospora</taxon>
    </lineage>
</organism>
<dbReference type="Proteomes" id="UP000627984">
    <property type="component" value="Unassembled WGS sequence"/>
</dbReference>
<evidence type="ECO:0000313" key="2">
    <source>
        <dbReference type="Proteomes" id="UP000627984"/>
    </source>
</evidence>
<proteinExistence type="predicted"/>
<dbReference type="EMBL" id="BMQD01000023">
    <property type="protein sequence ID" value="GGK90355.1"/>
    <property type="molecule type" value="Genomic_DNA"/>
</dbReference>
<protein>
    <submittedName>
        <fullName evidence="1">Uncharacterized protein</fullName>
    </submittedName>
</protein>